<dbReference type="Proteomes" id="UP000651728">
    <property type="component" value="Unassembled WGS sequence"/>
</dbReference>
<keyword evidence="4" id="KW-1185">Reference proteome</keyword>
<evidence type="ECO:0000313" key="3">
    <source>
        <dbReference type="EMBL" id="GIH30455.1"/>
    </source>
</evidence>
<proteinExistence type="predicted"/>
<feature type="transmembrane region" description="Helical" evidence="2">
    <location>
        <begin position="47"/>
        <end position="66"/>
    </location>
</feature>
<protein>
    <submittedName>
        <fullName evidence="3">Uncharacterized protein</fullName>
    </submittedName>
</protein>
<evidence type="ECO:0000256" key="2">
    <source>
        <dbReference type="SAM" id="Phobius"/>
    </source>
</evidence>
<sequence>MQWQLAALFGAGGGLVVEIIGFWGYLTSWQRDRHRARASRKRSMPALLRYVDPLADSLVAITRLLLGAVAGGLMHDQISGVVAAIAVGAAGPALLRQLGTTRVVQAALLGNERTDASAGQPDQGNISPPPRSATMNSVMLVVGEEQRQTEEVVE</sequence>
<name>A0ABQ4F6M9_9ACTN</name>
<dbReference type="RefSeq" id="WP_204283928.1">
    <property type="nucleotide sequence ID" value="NZ_BAABEJ010000021.1"/>
</dbReference>
<keyword evidence="2" id="KW-0472">Membrane</keyword>
<keyword evidence="2" id="KW-1133">Transmembrane helix</keyword>
<organism evidence="3 4">
    <name type="scientific">Microbispora amethystogenes</name>
    <dbReference type="NCBI Taxonomy" id="1427754"/>
    <lineage>
        <taxon>Bacteria</taxon>
        <taxon>Bacillati</taxon>
        <taxon>Actinomycetota</taxon>
        <taxon>Actinomycetes</taxon>
        <taxon>Streptosporangiales</taxon>
        <taxon>Streptosporangiaceae</taxon>
        <taxon>Microbispora</taxon>
    </lineage>
</organism>
<reference evidence="3 4" key="1">
    <citation type="submission" date="2021-01" db="EMBL/GenBank/DDBJ databases">
        <title>Whole genome shotgun sequence of Microbispora amethystogenes NBRC 101907.</title>
        <authorList>
            <person name="Komaki H."/>
            <person name="Tamura T."/>
        </authorList>
    </citation>
    <scope>NUCLEOTIDE SEQUENCE [LARGE SCALE GENOMIC DNA]</scope>
    <source>
        <strain evidence="3 4">NBRC 101907</strain>
    </source>
</reference>
<dbReference type="EMBL" id="BOOB01000003">
    <property type="protein sequence ID" value="GIH30455.1"/>
    <property type="molecule type" value="Genomic_DNA"/>
</dbReference>
<evidence type="ECO:0000256" key="1">
    <source>
        <dbReference type="SAM" id="MobiDB-lite"/>
    </source>
</evidence>
<feature type="region of interest" description="Disordered" evidence="1">
    <location>
        <begin position="114"/>
        <end position="135"/>
    </location>
</feature>
<feature type="transmembrane region" description="Helical" evidence="2">
    <location>
        <begin position="78"/>
        <end position="95"/>
    </location>
</feature>
<keyword evidence="2" id="KW-0812">Transmembrane</keyword>
<gene>
    <name evidence="3" type="ORF">Mam01_06190</name>
</gene>
<comment type="caution">
    <text evidence="3">The sequence shown here is derived from an EMBL/GenBank/DDBJ whole genome shotgun (WGS) entry which is preliminary data.</text>
</comment>
<accession>A0ABQ4F6M9</accession>
<feature type="transmembrane region" description="Helical" evidence="2">
    <location>
        <begin position="6"/>
        <end position="26"/>
    </location>
</feature>
<evidence type="ECO:0000313" key="4">
    <source>
        <dbReference type="Proteomes" id="UP000651728"/>
    </source>
</evidence>